<keyword evidence="1" id="KW-1133">Transmembrane helix</keyword>
<feature type="transmembrane region" description="Helical" evidence="1">
    <location>
        <begin position="6"/>
        <end position="22"/>
    </location>
</feature>
<accession>A0A2T5JAN1</accession>
<dbReference type="AlphaFoldDB" id="A0A2T5JAN1"/>
<dbReference type="Proteomes" id="UP000244168">
    <property type="component" value="Unassembled WGS sequence"/>
</dbReference>
<keyword evidence="3" id="KW-1185">Reference proteome</keyword>
<protein>
    <submittedName>
        <fullName evidence="2">Uncharacterized protein</fullName>
    </submittedName>
</protein>
<dbReference type="EMBL" id="QAOQ01000003">
    <property type="protein sequence ID" value="PTQ97859.1"/>
    <property type="molecule type" value="Genomic_DNA"/>
</dbReference>
<dbReference type="RefSeq" id="WP_107828062.1">
    <property type="nucleotide sequence ID" value="NZ_CP160205.1"/>
</dbReference>
<keyword evidence="1" id="KW-0812">Transmembrane</keyword>
<reference evidence="2 3" key="1">
    <citation type="submission" date="2018-04" db="EMBL/GenBank/DDBJ databases">
        <title>Genomic Encyclopedia of Archaeal and Bacterial Type Strains, Phase II (KMG-II): from individual species to whole genera.</title>
        <authorList>
            <person name="Goeker M."/>
        </authorList>
    </citation>
    <scope>NUCLEOTIDE SEQUENCE [LARGE SCALE GENOMIC DNA]</scope>
    <source>
        <strain evidence="2 3">DSM 26809</strain>
    </source>
</reference>
<organism evidence="2 3">
    <name type="scientific">Mucilaginibacter yixingensis</name>
    <dbReference type="NCBI Taxonomy" id="1295612"/>
    <lineage>
        <taxon>Bacteria</taxon>
        <taxon>Pseudomonadati</taxon>
        <taxon>Bacteroidota</taxon>
        <taxon>Sphingobacteriia</taxon>
        <taxon>Sphingobacteriales</taxon>
        <taxon>Sphingobacteriaceae</taxon>
        <taxon>Mucilaginibacter</taxon>
    </lineage>
</organism>
<evidence type="ECO:0000256" key="1">
    <source>
        <dbReference type="SAM" id="Phobius"/>
    </source>
</evidence>
<feature type="transmembrane region" description="Helical" evidence="1">
    <location>
        <begin position="34"/>
        <end position="51"/>
    </location>
</feature>
<proteinExistence type="predicted"/>
<evidence type="ECO:0000313" key="3">
    <source>
        <dbReference type="Proteomes" id="UP000244168"/>
    </source>
</evidence>
<sequence length="286" mass="33016">MELGQIILLALGSFFVIIPAYLTYKKNEAERFRFNFLLCSIIGALISFISTCSSNRDSVKNSVKANYNDSLYKDLLKKNFDKATFIISNQNISLDSTKKVLTRSTDILKLQQSSINLLSKQIDTASQILSLNRAFDTVQRNIKTKTDKILKEATADNSFIIINRPYIEESDSTLVISIINTGTYQANVNVMYTDPLGSDGLIFKDIIVPGNGYRPFYQRSIKGQFNKTRFWFDVHWKNRRLLYSFNVTLFRQRTPLIIERDYDYSNDKSFFVDMPSKNIVYLKDKN</sequence>
<gene>
    <name evidence="2" type="ORF">C8P68_10318</name>
</gene>
<comment type="caution">
    <text evidence="2">The sequence shown here is derived from an EMBL/GenBank/DDBJ whole genome shotgun (WGS) entry which is preliminary data.</text>
</comment>
<keyword evidence="1" id="KW-0472">Membrane</keyword>
<name>A0A2T5JAN1_9SPHI</name>
<evidence type="ECO:0000313" key="2">
    <source>
        <dbReference type="EMBL" id="PTQ97859.1"/>
    </source>
</evidence>